<dbReference type="Proteomes" id="UP001205105">
    <property type="component" value="Unassembled WGS sequence"/>
</dbReference>
<dbReference type="AlphaFoldDB" id="A0AAD5H5W8"/>
<comment type="caution">
    <text evidence="3">The sequence shown here is derived from an EMBL/GenBank/DDBJ whole genome shotgun (WGS) entry which is preliminary data.</text>
</comment>
<keyword evidence="4" id="KW-1185">Reference proteome</keyword>
<sequence>MSSGAATSGDMQAAAVQAGEPAAEPAGVALITTLGCTHCKQAKAALQEAGLRFEVHELTDQIEVLARVTSVTGHATVPQVFVGGQLLGGAAELQAALADGSLQQRLQSVADAALPAELQAILSSKGAAQGAAADDAAAAAAGEGDQHSRLQQLAAGLRDELASSSRDRSFSLQRAVEWVQQQQQACTAEAAAAALARLQAAQLLAIAVPAGSRDAELPLSLQLAQQRPHLRLRLVADAPPPQRWSQPLNGQFAWFGPARPAEQVAASLRQSLLRLYDRHLTADGRRVRYAALTANPEWQQFVAAAAELQKVDLSGLSSREQRVACFINIYNVLVVHALLVFGAAQGTFSRLRWFDSVSYLIGGQRFSSNDIEHGVLRGNKPSPASLLCLLGKPQWAGPTFRPGDPRAALAVSPPDPRIHFALNCGAASCPAIRVFTPASLEAGLEAAAQAFCTGEVRVEKARGQVELSMIFKWYGADFGSKQQLLEFLAAHLPPAGPAGELRGLLAAQGADAIQLAFRPYDWSTNAAD</sequence>
<dbReference type="Pfam" id="PF00462">
    <property type="entry name" value="Glutaredoxin"/>
    <property type="match status" value="1"/>
</dbReference>
<protein>
    <recommendedName>
        <fullName evidence="5">Glutaredoxin</fullName>
    </recommendedName>
</protein>
<dbReference type="PROSITE" id="PS51354">
    <property type="entry name" value="GLUTAREDOXIN_2"/>
    <property type="match status" value="1"/>
</dbReference>
<dbReference type="EMBL" id="JADXDR010000056">
    <property type="protein sequence ID" value="KAI7842058.1"/>
    <property type="molecule type" value="Genomic_DNA"/>
</dbReference>
<organism evidence="3 4">
    <name type="scientific">Chlorella ohadii</name>
    <dbReference type="NCBI Taxonomy" id="2649997"/>
    <lineage>
        <taxon>Eukaryota</taxon>
        <taxon>Viridiplantae</taxon>
        <taxon>Chlorophyta</taxon>
        <taxon>core chlorophytes</taxon>
        <taxon>Trebouxiophyceae</taxon>
        <taxon>Chlorellales</taxon>
        <taxon>Chlorellaceae</taxon>
        <taxon>Chlorella clade</taxon>
        <taxon>Chlorella</taxon>
    </lineage>
</organism>
<feature type="domain" description="Glutaredoxin" evidence="1">
    <location>
        <begin position="28"/>
        <end position="86"/>
    </location>
</feature>
<dbReference type="InterPro" id="IPR002109">
    <property type="entry name" value="Glutaredoxin"/>
</dbReference>
<reference evidence="3" key="1">
    <citation type="submission" date="2020-11" db="EMBL/GenBank/DDBJ databases">
        <title>Chlorella ohadii genome sequencing and assembly.</title>
        <authorList>
            <person name="Murik O."/>
            <person name="Treves H."/>
            <person name="Kedem I."/>
            <person name="Shotland Y."/>
            <person name="Kaplan A."/>
        </authorList>
    </citation>
    <scope>NUCLEOTIDE SEQUENCE</scope>
    <source>
        <strain evidence="3">1</strain>
    </source>
</reference>
<evidence type="ECO:0000259" key="1">
    <source>
        <dbReference type="Pfam" id="PF00462"/>
    </source>
</evidence>
<dbReference type="InterPro" id="IPR014025">
    <property type="entry name" value="Glutaredoxin_subgr"/>
</dbReference>
<dbReference type="Pfam" id="PF04784">
    <property type="entry name" value="DUF547"/>
    <property type="match status" value="1"/>
</dbReference>
<dbReference type="SUPFAM" id="SSF52833">
    <property type="entry name" value="Thioredoxin-like"/>
    <property type="match status" value="1"/>
</dbReference>
<dbReference type="InterPro" id="IPR036249">
    <property type="entry name" value="Thioredoxin-like_sf"/>
</dbReference>
<gene>
    <name evidence="3" type="ORF">COHA_004256</name>
</gene>
<feature type="domain" description="DUF547" evidence="2">
    <location>
        <begin position="316"/>
        <end position="451"/>
    </location>
</feature>
<evidence type="ECO:0008006" key="5">
    <source>
        <dbReference type="Google" id="ProtNLM"/>
    </source>
</evidence>
<dbReference type="PANTHER" id="PTHR46361:SF3">
    <property type="entry name" value="ELECTRON CARRIER_ PROTEIN DISULFIDE OXIDOREDUCTASE"/>
    <property type="match status" value="1"/>
</dbReference>
<evidence type="ECO:0000313" key="3">
    <source>
        <dbReference type="EMBL" id="KAI7842058.1"/>
    </source>
</evidence>
<accession>A0AAD5H5W8</accession>
<dbReference type="PANTHER" id="PTHR46361">
    <property type="entry name" value="ELECTRON CARRIER/ PROTEIN DISULFIDE OXIDOREDUCTASE"/>
    <property type="match status" value="1"/>
</dbReference>
<proteinExistence type="predicted"/>
<evidence type="ECO:0000259" key="2">
    <source>
        <dbReference type="Pfam" id="PF04784"/>
    </source>
</evidence>
<dbReference type="InterPro" id="IPR006869">
    <property type="entry name" value="DUF547"/>
</dbReference>
<name>A0AAD5H5W8_9CHLO</name>
<evidence type="ECO:0000313" key="4">
    <source>
        <dbReference type="Proteomes" id="UP001205105"/>
    </source>
</evidence>
<dbReference type="PRINTS" id="PR00160">
    <property type="entry name" value="GLUTAREDOXIN"/>
</dbReference>
<dbReference type="Gene3D" id="3.40.30.10">
    <property type="entry name" value="Glutaredoxin"/>
    <property type="match status" value="1"/>
</dbReference>